<feature type="compositionally biased region" description="Acidic residues" evidence="2">
    <location>
        <begin position="165"/>
        <end position="179"/>
    </location>
</feature>
<dbReference type="Pfam" id="PF00498">
    <property type="entry name" value="FHA"/>
    <property type="match status" value="1"/>
</dbReference>
<dbReference type="Proteomes" id="UP000198825">
    <property type="component" value="Chromosome I"/>
</dbReference>
<keyword evidence="5" id="KW-1185">Reference proteome</keyword>
<reference evidence="5" key="1">
    <citation type="submission" date="2016-10" db="EMBL/GenBank/DDBJ databases">
        <authorList>
            <person name="Varghese N."/>
            <person name="Submissions S."/>
        </authorList>
    </citation>
    <scope>NUCLEOTIDE SEQUENCE [LARGE SCALE GENOMIC DNA]</scope>
    <source>
        <strain evidence="5">DSM 21743</strain>
    </source>
</reference>
<dbReference type="STRING" id="546874.SAMN04488544_3172"/>
<dbReference type="SMART" id="SM00240">
    <property type="entry name" value="FHA"/>
    <property type="match status" value="1"/>
</dbReference>
<evidence type="ECO:0000256" key="2">
    <source>
        <dbReference type="SAM" id="MobiDB-lite"/>
    </source>
</evidence>
<dbReference type="SUPFAM" id="SSF49879">
    <property type="entry name" value="SMAD/FHA domain"/>
    <property type="match status" value="1"/>
</dbReference>
<proteinExistence type="predicted"/>
<dbReference type="PROSITE" id="PS50006">
    <property type="entry name" value="FHA_DOMAIN"/>
    <property type="match status" value="1"/>
</dbReference>
<dbReference type="OrthoDB" id="5485098at2"/>
<protein>
    <submittedName>
        <fullName evidence="4">FHA domain-containing protein</fullName>
    </submittedName>
</protein>
<evidence type="ECO:0000259" key="3">
    <source>
        <dbReference type="PROSITE" id="PS50006"/>
    </source>
</evidence>
<dbReference type="AlphaFoldDB" id="A0A1H2N409"/>
<accession>A0A1H2N409</accession>
<sequence length="391" mass="40446">MDGQLGRWRATYTPGSWLLLCGPAAAVVLEPADASWSDLVETLWDEVVAADSIGDLAARLAWYRIDTMPSFAAFFWGPDGMRSLVRGSVSVVDAESGDVVATGEGVQTWVEAGLGDLRQVRVELPAERPDGAYPLPLVVGAVGVSGVFLDASDGASPSSPQGADSSEDGADDDAPEPDALDAGPETQALSADELAALHDDELVTGQAEPTARTAHENADTRWVAVPELPLEPPAPAASPEPTVSAVFCPWGHPNPPGSGRCRVCTALVATQAARSVPVPTLAVLRASNGETAEVVGSVLVGRAPARDRARVADPVLLTVNSPSHDISRTHLEVFASGWDVEVVDLNSTNGTLLVGPDGSTRTLAGGESVTAELGSSLELAEGVSVKIDFPQ</sequence>
<dbReference type="EMBL" id="LT629799">
    <property type="protein sequence ID" value="SDU99526.1"/>
    <property type="molecule type" value="Genomic_DNA"/>
</dbReference>
<evidence type="ECO:0000313" key="5">
    <source>
        <dbReference type="Proteomes" id="UP000198825"/>
    </source>
</evidence>
<dbReference type="InterPro" id="IPR008984">
    <property type="entry name" value="SMAD_FHA_dom_sf"/>
</dbReference>
<dbReference type="RefSeq" id="WP_091076341.1">
    <property type="nucleotide sequence ID" value="NZ_LT629799.1"/>
</dbReference>
<feature type="domain" description="FHA" evidence="3">
    <location>
        <begin position="298"/>
        <end position="353"/>
    </location>
</feature>
<name>A0A1H2N409_9ACTN</name>
<gene>
    <name evidence="4" type="ORF">SAMN04488544_3172</name>
</gene>
<dbReference type="InterPro" id="IPR000253">
    <property type="entry name" value="FHA_dom"/>
</dbReference>
<dbReference type="Gene3D" id="2.60.200.20">
    <property type="match status" value="1"/>
</dbReference>
<feature type="region of interest" description="Disordered" evidence="2">
    <location>
        <begin position="151"/>
        <end position="183"/>
    </location>
</feature>
<dbReference type="CDD" id="cd00060">
    <property type="entry name" value="FHA"/>
    <property type="match status" value="1"/>
</dbReference>
<evidence type="ECO:0000313" key="4">
    <source>
        <dbReference type="EMBL" id="SDU99526.1"/>
    </source>
</evidence>
<evidence type="ECO:0000256" key="1">
    <source>
        <dbReference type="ARBA" id="ARBA00022553"/>
    </source>
</evidence>
<keyword evidence="1" id="KW-0597">Phosphoprotein</keyword>
<organism evidence="4 5">
    <name type="scientific">Microlunatus sagamiharensis</name>
    <dbReference type="NCBI Taxonomy" id="546874"/>
    <lineage>
        <taxon>Bacteria</taxon>
        <taxon>Bacillati</taxon>
        <taxon>Actinomycetota</taxon>
        <taxon>Actinomycetes</taxon>
        <taxon>Propionibacteriales</taxon>
        <taxon>Propionibacteriaceae</taxon>
        <taxon>Microlunatus</taxon>
    </lineage>
</organism>